<evidence type="ECO:0000313" key="1">
    <source>
        <dbReference type="EMBL" id="EFR52992.1"/>
    </source>
</evidence>
<reference evidence="1 2" key="1">
    <citation type="submission" date="2008-12" db="EMBL/GenBank/DDBJ databases">
        <title>Annotation of Bacteroides fragilis strain 3_1_12.</title>
        <authorList>
            <consortium name="The Broad Institute Genome Sequencing Platform"/>
            <person name="Ward D."/>
            <person name="Young S.K."/>
            <person name="Kodira C.D."/>
            <person name="Zeng Q."/>
            <person name="Koehrsen M."/>
            <person name="Alvarado L."/>
            <person name="Berlin A."/>
            <person name="Borenstein D."/>
            <person name="Chen Z."/>
            <person name="Engels R."/>
            <person name="Freedman E."/>
            <person name="Gellesch M."/>
            <person name="Goldberg J."/>
            <person name="Griggs A."/>
            <person name="Gujja S."/>
            <person name="Heiman D."/>
            <person name="Hepburn T."/>
            <person name="Howarth C."/>
            <person name="Jen D."/>
            <person name="Larson L."/>
            <person name="Lewis B."/>
            <person name="Mehta T."/>
            <person name="Park D."/>
            <person name="Pearson M."/>
            <person name="Roberts A."/>
            <person name="Saif S."/>
            <person name="Shea T."/>
            <person name="Shenoy N."/>
            <person name="Sisk P."/>
            <person name="Stolte C."/>
            <person name="Sykes S."/>
            <person name="Walk T."/>
            <person name="White J."/>
            <person name="Yandava C."/>
            <person name="Allen-Vercoe E."/>
            <person name="Strauss J."/>
            <person name="Ambrose C."/>
            <person name="Lander E."/>
            <person name="Nusbaum C."/>
            <person name="Galagan J."/>
            <person name="Birren B."/>
        </authorList>
    </citation>
    <scope>NUCLEOTIDE SEQUENCE [LARGE SCALE GENOMIC DNA]</scope>
    <source>
        <strain evidence="1 2">3_1_12</strain>
    </source>
</reference>
<gene>
    <name evidence="1" type="ORF">BFAG_01687</name>
</gene>
<proteinExistence type="predicted"/>
<protein>
    <submittedName>
        <fullName evidence="1">Uncharacterized protein</fullName>
    </submittedName>
</protein>
<organism evidence="1 2">
    <name type="scientific">Bacteroides fragilis 3_1_12</name>
    <dbReference type="NCBI Taxonomy" id="457424"/>
    <lineage>
        <taxon>Bacteria</taxon>
        <taxon>Pseudomonadati</taxon>
        <taxon>Bacteroidota</taxon>
        <taxon>Bacteroidia</taxon>
        <taxon>Bacteroidales</taxon>
        <taxon>Bacteroidaceae</taxon>
        <taxon>Bacteroides</taxon>
    </lineage>
</organism>
<evidence type="ECO:0000313" key="2">
    <source>
        <dbReference type="Proteomes" id="UP000005101"/>
    </source>
</evidence>
<accession>A0ABN0BJK9</accession>
<sequence>MLPCNLPWIEFFRKGNRQSQSCQCRHSAASEAQKSSSPLVSVFFLFSLAQLFLPPLDAEKIIPEVANRPNRGK</sequence>
<name>A0ABN0BJK9_BACFG</name>
<dbReference type="Proteomes" id="UP000005101">
    <property type="component" value="Unassembled WGS sequence"/>
</dbReference>
<dbReference type="EMBL" id="EQ973213">
    <property type="protein sequence ID" value="EFR52992.1"/>
    <property type="molecule type" value="Genomic_DNA"/>
</dbReference>
<keyword evidence="2" id="KW-1185">Reference proteome</keyword>